<feature type="transmembrane region" description="Helical" evidence="1">
    <location>
        <begin position="88"/>
        <end position="110"/>
    </location>
</feature>
<sequence>MTQHSTVAPRAVPAQLTAAAALGLFSLMVPITARDEVTFPPGTDVRVDYVDYVSFADDNTIFLIGFDIAVMVALLLSTVARGSRAPRWLVWVFVVMTALHAFLAVVHGSLAATDASIHFTIGTWVLLVEAAVRIVAGVRLVRPRAATPSPVRAAPGAG</sequence>
<keyword evidence="1" id="KW-0472">Membrane</keyword>
<dbReference type="Proteomes" id="UP001058003">
    <property type="component" value="Chromosome"/>
</dbReference>
<gene>
    <name evidence="2" type="ORF">Daura_24345</name>
</gene>
<reference evidence="2" key="1">
    <citation type="submission" date="2021-04" db="EMBL/GenBank/DDBJ databases">
        <title>Dactylosporangium aurantiacum NRRL B-8018 full assembly.</title>
        <authorList>
            <person name="Hartkoorn R.C."/>
            <person name="Beaudoing E."/>
            <person name="Hot D."/>
        </authorList>
    </citation>
    <scope>NUCLEOTIDE SEQUENCE</scope>
    <source>
        <strain evidence="2">NRRL B-8018</strain>
    </source>
</reference>
<dbReference type="RefSeq" id="WP_033361888.1">
    <property type="nucleotide sequence ID" value="NZ_CP073767.1"/>
</dbReference>
<evidence type="ECO:0000313" key="3">
    <source>
        <dbReference type="Proteomes" id="UP001058003"/>
    </source>
</evidence>
<dbReference type="AlphaFoldDB" id="A0A9Q9IT70"/>
<dbReference type="KEGG" id="daur:Daura_24345"/>
<feature type="transmembrane region" description="Helical" evidence="1">
    <location>
        <begin position="59"/>
        <end position="76"/>
    </location>
</feature>
<evidence type="ECO:0000256" key="1">
    <source>
        <dbReference type="SAM" id="Phobius"/>
    </source>
</evidence>
<evidence type="ECO:0000313" key="2">
    <source>
        <dbReference type="EMBL" id="UWZ59014.1"/>
    </source>
</evidence>
<keyword evidence="3" id="KW-1185">Reference proteome</keyword>
<name>A0A9Q9IT70_9ACTN</name>
<protein>
    <submittedName>
        <fullName evidence="2">Uncharacterized protein</fullName>
    </submittedName>
</protein>
<feature type="transmembrane region" description="Helical" evidence="1">
    <location>
        <begin position="116"/>
        <end position="136"/>
    </location>
</feature>
<keyword evidence="1" id="KW-1133">Transmembrane helix</keyword>
<keyword evidence="1" id="KW-0812">Transmembrane</keyword>
<proteinExistence type="predicted"/>
<accession>A0A9Q9IT70</accession>
<dbReference type="EMBL" id="CP073767">
    <property type="protein sequence ID" value="UWZ59014.1"/>
    <property type="molecule type" value="Genomic_DNA"/>
</dbReference>
<organism evidence="2 3">
    <name type="scientific">Dactylosporangium aurantiacum</name>
    <dbReference type="NCBI Taxonomy" id="35754"/>
    <lineage>
        <taxon>Bacteria</taxon>
        <taxon>Bacillati</taxon>
        <taxon>Actinomycetota</taxon>
        <taxon>Actinomycetes</taxon>
        <taxon>Micromonosporales</taxon>
        <taxon>Micromonosporaceae</taxon>
        <taxon>Dactylosporangium</taxon>
    </lineage>
</organism>